<dbReference type="Proteomes" id="UP000183471">
    <property type="component" value="Unassembled WGS sequence"/>
</dbReference>
<keyword evidence="2" id="KW-1185">Reference proteome</keyword>
<evidence type="ECO:0000313" key="1">
    <source>
        <dbReference type="EMBL" id="SDQ33733.1"/>
    </source>
</evidence>
<gene>
    <name evidence="1" type="ORF">SAMN05216402_0443</name>
</gene>
<name>A0ABY0T6J2_9PROT</name>
<proteinExistence type="predicted"/>
<accession>A0ABY0T6J2</accession>
<reference evidence="1 2" key="1">
    <citation type="submission" date="2016-10" db="EMBL/GenBank/DDBJ databases">
        <authorList>
            <person name="Varghese N."/>
            <person name="Submissions S."/>
        </authorList>
    </citation>
    <scope>NUCLEOTIDE SEQUENCE [LARGE SCALE GENOMIC DNA]</scope>
    <source>
        <strain evidence="1 2">Nl1</strain>
    </source>
</reference>
<sequence>MGKLNGLGRTFFSSMIKGAKRSDALRKRKIEKELREMGFSRMKSKMKVADLDNGR</sequence>
<comment type="caution">
    <text evidence="1">The sequence shown here is derived from an EMBL/GenBank/DDBJ whole genome shotgun (WGS) entry which is preliminary data.</text>
</comment>
<evidence type="ECO:0000313" key="2">
    <source>
        <dbReference type="Proteomes" id="UP000183471"/>
    </source>
</evidence>
<protein>
    <submittedName>
        <fullName evidence="1">Uncharacterized protein</fullName>
    </submittedName>
</protein>
<organism evidence="1 2">
    <name type="scientific">Nitrosospira multiformis</name>
    <dbReference type="NCBI Taxonomy" id="1231"/>
    <lineage>
        <taxon>Bacteria</taxon>
        <taxon>Pseudomonadati</taxon>
        <taxon>Pseudomonadota</taxon>
        <taxon>Betaproteobacteria</taxon>
        <taxon>Nitrosomonadales</taxon>
        <taxon>Nitrosomonadaceae</taxon>
        <taxon>Nitrosospira</taxon>
    </lineage>
</organism>
<dbReference type="EMBL" id="FNKY01000001">
    <property type="protein sequence ID" value="SDQ33733.1"/>
    <property type="molecule type" value="Genomic_DNA"/>
</dbReference>
<dbReference type="RefSeq" id="WP_175443929.1">
    <property type="nucleotide sequence ID" value="NZ_FNKY01000001.1"/>
</dbReference>